<feature type="binding site" evidence="3">
    <location>
        <begin position="108"/>
        <end position="111"/>
    </location>
    <ligand>
        <name>substrate</name>
    </ligand>
</feature>
<dbReference type="FunFam" id="3.40.50.1360:FF:000001">
    <property type="entry name" value="Ribose-5-phosphate isomerase A"/>
    <property type="match status" value="1"/>
</dbReference>
<dbReference type="Proteomes" id="UP000018877">
    <property type="component" value="Unassembled WGS sequence"/>
</dbReference>
<organism evidence="4 5">
    <name type="scientific">Neobacillus vireti LMG 21834</name>
    <dbReference type="NCBI Taxonomy" id="1131730"/>
    <lineage>
        <taxon>Bacteria</taxon>
        <taxon>Bacillati</taxon>
        <taxon>Bacillota</taxon>
        <taxon>Bacilli</taxon>
        <taxon>Bacillales</taxon>
        <taxon>Bacillaceae</taxon>
        <taxon>Neobacillus</taxon>
    </lineage>
</organism>
<dbReference type="EC" id="5.3.1.6" evidence="3"/>
<keyword evidence="5" id="KW-1185">Reference proteome</keyword>
<dbReference type="InterPro" id="IPR004788">
    <property type="entry name" value="Ribose5P_isomerase_type_A"/>
</dbReference>
<dbReference type="EMBL" id="ALAN01000036">
    <property type="protein sequence ID" value="ETI69856.1"/>
    <property type="molecule type" value="Genomic_DNA"/>
</dbReference>
<comment type="similarity">
    <text evidence="3">Belongs to the ribose 5-phosphate isomerase family.</text>
</comment>
<dbReference type="NCBIfam" id="NF001924">
    <property type="entry name" value="PRK00702.1"/>
    <property type="match status" value="1"/>
</dbReference>
<dbReference type="GO" id="GO:0006014">
    <property type="term" value="P:D-ribose metabolic process"/>
    <property type="evidence" value="ECO:0007669"/>
    <property type="project" value="TreeGrafter"/>
</dbReference>
<dbReference type="GO" id="GO:0009052">
    <property type="term" value="P:pentose-phosphate shunt, non-oxidative branch"/>
    <property type="evidence" value="ECO:0007669"/>
    <property type="project" value="UniProtKB-UniRule"/>
</dbReference>
<dbReference type="NCBIfam" id="TIGR00021">
    <property type="entry name" value="rpiA"/>
    <property type="match status" value="1"/>
</dbReference>
<sequence length="255" mass="27943">MIDFKENTTYAIIEKKSEVTPLLNLNSIDERKKAAGEKAAEFIMDGMTIGLGSGSTVYWLLKKLGELVEQGLTIKGIPTSLQTEDWAKEFNIPLTDFSQVDCLDIAIDGADEIDNNFNLIKGGGGALLREKLVGANAKKLIIIADESKMVTTLGGFPLPIEVVPFGWEVTAKRIALLGATLHLRKREEKVFVTNNGNYILDCQFQTIPNPEELHNQLKLLLGVVETGLFIGMTNTIIIGGEGEVKVLNKKSENII</sequence>
<comment type="pathway">
    <text evidence="3">Carbohydrate degradation; pentose phosphate pathway; D-ribose 5-phosphate from D-ribulose 5-phosphate (non-oxidative stage): step 1/1.</text>
</comment>
<evidence type="ECO:0000313" key="5">
    <source>
        <dbReference type="Proteomes" id="UP000018877"/>
    </source>
</evidence>
<dbReference type="InterPro" id="IPR020672">
    <property type="entry name" value="Ribose5P_isomerase_typA_subgr"/>
</dbReference>
<accession>A0AB94IS47</accession>
<dbReference type="CDD" id="cd01398">
    <property type="entry name" value="RPI_A"/>
    <property type="match status" value="1"/>
</dbReference>
<evidence type="ECO:0000256" key="3">
    <source>
        <dbReference type="HAMAP-Rule" id="MF_00170"/>
    </source>
</evidence>
<evidence type="ECO:0000256" key="2">
    <source>
        <dbReference type="ARBA" id="ARBA00023235"/>
    </source>
</evidence>
<dbReference type="AlphaFoldDB" id="A0AB94IS47"/>
<dbReference type="GO" id="GO:0004751">
    <property type="term" value="F:ribose-5-phosphate isomerase activity"/>
    <property type="evidence" value="ECO:0007669"/>
    <property type="project" value="UniProtKB-UniRule"/>
</dbReference>
<reference evidence="4 5" key="1">
    <citation type="journal article" date="2014" name="Environ. Microbiol.">
        <title>The nitrate-ammonifying and nosZ-carrying bacterium Bacillus vireti is a potent source and sink for nitric and nitrous oxide under high nitrate conditions.</title>
        <authorList>
            <person name="Mania D."/>
            <person name="Heylen K."/>
            <person name="van Spanning R.J."/>
            <person name="Frostegard A."/>
        </authorList>
    </citation>
    <scope>NUCLEOTIDE SEQUENCE [LARGE SCALE GENOMIC DNA]</scope>
    <source>
        <strain evidence="4 5">LMG 21834</strain>
    </source>
</reference>
<feature type="binding site" evidence="3">
    <location>
        <begin position="53"/>
        <end position="56"/>
    </location>
    <ligand>
        <name>substrate</name>
    </ligand>
</feature>
<evidence type="ECO:0000313" key="4">
    <source>
        <dbReference type="EMBL" id="ETI69856.1"/>
    </source>
</evidence>
<keyword evidence="2 3" id="KW-0413">Isomerase</keyword>
<proteinExistence type="inferred from homology"/>
<dbReference type="HAMAP" id="MF_00170">
    <property type="entry name" value="Rib_5P_isom_A"/>
    <property type="match status" value="1"/>
</dbReference>
<name>A0AB94IS47_9BACI</name>
<comment type="subunit">
    <text evidence="3">Homodimer.</text>
</comment>
<dbReference type="Gene3D" id="3.40.50.1360">
    <property type="match status" value="1"/>
</dbReference>
<feature type="binding site" evidence="3">
    <location>
        <position position="148"/>
    </location>
    <ligand>
        <name>substrate</name>
    </ligand>
</feature>
<dbReference type="SUPFAM" id="SSF100950">
    <property type="entry name" value="NagB/RpiA/CoA transferase-like"/>
    <property type="match status" value="1"/>
</dbReference>
<dbReference type="InterPro" id="IPR037171">
    <property type="entry name" value="NagB/RpiA_transferase-like"/>
</dbReference>
<dbReference type="SUPFAM" id="SSF75445">
    <property type="entry name" value="D-ribose-5-phosphate isomerase (RpiA), lid domain"/>
    <property type="match status" value="1"/>
</dbReference>
<comment type="caution">
    <text evidence="4">The sequence shown here is derived from an EMBL/GenBank/DDBJ whole genome shotgun (WGS) entry which is preliminary data.</text>
</comment>
<protein>
    <recommendedName>
        <fullName evidence="3">Ribose-5-phosphate isomerase A</fullName>
        <ecNumber evidence="3">5.3.1.6</ecNumber>
    </recommendedName>
    <alternativeName>
        <fullName evidence="3">Phosphoriboisomerase A</fullName>
        <shortName evidence="3">PRI</shortName>
    </alternativeName>
</protein>
<gene>
    <name evidence="3" type="primary">rpiA</name>
    <name evidence="4" type="ORF">BAVI_05314</name>
</gene>
<comment type="catalytic activity">
    <reaction evidence="1 3">
        <text>aldehydo-D-ribose 5-phosphate = D-ribulose 5-phosphate</text>
        <dbReference type="Rhea" id="RHEA:14657"/>
        <dbReference type="ChEBI" id="CHEBI:58121"/>
        <dbReference type="ChEBI" id="CHEBI:58273"/>
        <dbReference type="EC" id="5.3.1.6"/>
    </reaction>
</comment>
<dbReference type="Pfam" id="PF06026">
    <property type="entry name" value="Rib_5-P_isom_A"/>
    <property type="match status" value="1"/>
</dbReference>
<evidence type="ECO:0000256" key="1">
    <source>
        <dbReference type="ARBA" id="ARBA00001713"/>
    </source>
</evidence>
<comment type="function">
    <text evidence="3">Catalyzes the reversible conversion of ribose-5-phosphate to ribulose 5-phosphate.</text>
</comment>
<dbReference type="PANTHER" id="PTHR11934:SF0">
    <property type="entry name" value="RIBOSE-5-PHOSPHATE ISOMERASE"/>
    <property type="match status" value="1"/>
</dbReference>
<dbReference type="PANTHER" id="PTHR11934">
    <property type="entry name" value="RIBOSE-5-PHOSPHATE ISOMERASE"/>
    <property type="match status" value="1"/>
</dbReference>
<dbReference type="Gene3D" id="3.30.70.260">
    <property type="match status" value="1"/>
</dbReference>
<feature type="active site" description="Proton acceptor" evidence="3">
    <location>
        <position position="130"/>
    </location>
</feature>
<feature type="binding site" evidence="3">
    <location>
        <begin position="121"/>
        <end position="124"/>
    </location>
    <ligand>
        <name>substrate</name>
    </ligand>
</feature>
<dbReference type="GO" id="GO:0005829">
    <property type="term" value="C:cytosol"/>
    <property type="evidence" value="ECO:0007669"/>
    <property type="project" value="TreeGrafter"/>
</dbReference>